<evidence type="ECO:0008006" key="3">
    <source>
        <dbReference type="Google" id="ProtNLM"/>
    </source>
</evidence>
<sequence>MTSSSPKKNLVKVTPTYVEVPTNVKIAIESQRSSDKLISRNNRKKGWDKCLKIMYACLIFSIVHYGIGLLIFMLVIPKSNRPYTISEFTWMPYLLGFCCIHIPISLCMCTLEPSVNGLCDYFRFLGNLFTK</sequence>
<feature type="transmembrane region" description="Helical" evidence="1">
    <location>
        <begin position="88"/>
        <end position="111"/>
    </location>
</feature>
<keyword evidence="1" id="KW-0812">Transmembrane</keyword>
<protein>
    <recommendedName>
        <fullName evidence="3">Transmembrane protein</fullName>
    </recommendedName>
</protein>
<feature type="transmembrane region" description="Helical" evidence="1">
    <location>
        <begin position="53"/>
        <end position="76"/>
    </location>
</feature>
<organism evidence="2">
    <name type="scientific">viral metagenome</name>
    <dbReference type="NCBI Taxonomy" id="1070528"/>
    <lineage>
        <taxon>unclassified sequences</taxon>
        <taxon>metagenomes</taxon>
        <taxon>organismal metagenomes</taxon>
    </lineage>
</organism>
<evidence type="ECO:0000313" key="2">
    <source>
        <dbReference type="EMBL" id="QHU30440.1"/>
    </source>
</evidence>
<keyword evidence="1" id="KW-0472">Membrane</keyword>
<dbReference type="EMBL" id="MN740508">
    <property type="protein sequence ID" value="QHU30440.1"/>
    <property type="molecule type" value="Genomic_DNA"/>
</dbReference>
<name>A0A6C0LJ34_9ZZZZ</name>
<reference evidence="2" key="1">
    <citation type="journal article" date="2020" name="Nature">
        <title>Giant virus diversity and host interactions through global metagenomics.</title>
        <authorList>
            <person name="Schulz F."/>
            <person name="Roux S."/>
            <person name="Paez-Espino D."/>
            <person name="Jungbluth S."/>
            <person name="Walsh D.A."/>
            <person name="Denef V.J."/>
            <person name="McMahon K.D."/>
            <person name="Konstantinidis K.T."/>
            <person name="Eloe-Fadrosh E.A."/>
            <person name="Kyrpides N.C."/>
            <person name="Woyke T."/>
        </authorList>
    </citation>
    <scope>NUCLEOTIDE SEQUENCE</scope>
    <source>
        <strain evidence="2">GVMAG-M-3300027833-11</strain>
    </source>
</reference>
<dbReference type="AlphaFoldDB" id="A0A6C0LJ34"/>
<keyword evidence="1" id="KW-1133">Transmembrane helix</keyword>
<accession>A0A6C0LJ34</accession>
<evidence type="ECO:0000256" key="1">
    <source>
        <dbReference type="SAM" id="Phobius"/>
    </source>
</evidence>
<proteinExistence type="predicted"/>